<dbReference type="Proteomes" id="UP000009881">
    <property type="component" value="Unassembled WGS sequence"/>
</dbReference>
<evidence type="ECO:0000313" key="2">
    <source>
        <dbReference type="EMBL" id="EKV27572.1"/>
    </source>
</evidence>
<proteinExistence type="predicted"/>
<comment type="caution">
    <text evidence="2">The sequence shown here is derived from an EMBL/GenBank/DDBJ whole genome shotgun (WGS) entry which is preliminary data.</text>
</comment>
<keyword evidence="1" id="KW-1133">Transmembrane helix</keyword>
<dbReference type="eggNOG" id="COG3074">
    <property type="taxonomic scope" value="Bacteria"/>
</dbReference>
<dbReference type="OrthoDB" id="7339473at2"/>
<dbReference type="AlphaFoldDB" id="K9GR05"/>
<keyword evidence="3" id="KW-1185">Reference proteome</keyword>
<protein>
    <submittedName>
        <fullName evidence="2">Uncharacterized protein</fullName>
    </submittedName>
</protein>
<evidence type="ECO:0000256" key="1">
    <source>
        <dbReference type="SAM" id="Phobius"/>
    </source>
</evidence>
<gene>
    <name evidence="2" type="ORF">C882_1418</name>
</gene>
<organism evidence="2 3">
    <name type="scientific">Caenispirillum salinarum AK4</name>
    <dbReference type="NCBI Taxonomy" id="1238182"/>
    <lineage>
        <taxon>Bacteria</taxon>
        <taxon>Pseudomonadati</taxon>
        <taxon>Pseudomonadota</taxon>
        <taxon>Alphaproteobacteria</taxon>
        <taxon>Rhodospirillales</taxon>
        <taxon>Novispirillaceae</taxon>
        <taxon>Caenispirillum</taxon>
    </lineage>
</organism>
<evidence type="ECO:0000313" key="3">
    <source>
        <dbReference type="Proteomes" id="UP000009881"/>
    </source>
</evidence>
<name>K9GR05_9PROT</name>
<sequence>MARPRSRHQRERRARFWKGLFKFVVFLGLIGATAYYAYEAGTRLSAQEIADLKSEITRLSESEQAQLTRSQELESLLTEARQTAEDYRLRYEEVAPAAVQEVLSEVREKMNEGLSADRLAFVVSQAHPPRECSDTETRRFIAKTENYDGANTWVRFDDAITVSGTGAAANEGREQWFDPAEPVTMTFTPLGEDAQTVQGELPLQHSMVFKGKEYRFTAAPGSRGFIEVTADWCDYSAG</sequence>
<reference evidence="2 3" key="1">
    <citation type="journal article" date="2013" name="Genome Announc.">
        <title>Draft Genome Sequence of an Alphaproteobacterium, Caenispirillum salinarum AK4(T), Isolated from a Solar Saltern.</title>
        <authorList>
            <person name="Khatri I."/>
            <person name="Singh A."/>
            <person name="Korpole S."/>
            <person name="Pinnaka A.K."/>
            <person name="Subramanian S."/>
        </authorList>
    </citation>
    <scope>NUCLEOTIDE SEQUENCE [LARGE SCALE GENOMIC DNA]</scope>
    <source>
        <strain evidence="2 3">AK4</strain>
    </source>
</reference>
<keyword evidence="1" id="KW-0812">Transmembrane</keyword>
<keyword evidence="1" id="KW-0472">Membrane</keyword>
<feature type="transmembrane region" description="Helical" evidence="1">
    <location>
        <begin position="20"/>
        <end position="38"/>
    </location>
</feature>
<dbReference type="STRING" id="1238182.C882_1418"/>
<accession>K9GR05</accession>
<dbReference type="RefSeq" id="WP_009542074.1">
    <property type="nucleotide sequence ID" value="NZ_ANHY01000019.1"/>
</dbReference>
<dbReference type="EMBL" id="ANHY01000019">
    <property type="protein sequence ID" value="EKV27572.1"/>
    <property type="molecule type" value="Genomic_DNA"/>
</dbReference>